<accession>A0ACA9K1E0</accession>
<reference evidence="1" key="1">
    <citation type="submission" date="2021-06" db="EMBL/GenBank/DDBJ databases">
        <authorList>
            <person name="Kallberg Y."/>
            <person name="Tangrot J."/>
            <person name="Rosling A."/>
        </authorList>
    </citation>
    <scope>NUCLEOTIDE SEQUENCE</scope>
    <source>
        <strain evidence="1">IL203A</strain>
    </source>
</reference>
<proteinExistence type="predicted"/>
<evidence type="ECO:0000313" key="1">
    <source>
        <dbReference type="EMBL" id="CAG8446157.1"/>
    </source>
</evidence>
<dbReference type="Proteomes" id="UP000789702">
    <property type="component" value="Unassembled WGS sequence"/>
</dbReference>
<protein>
    <submittedName>
        <fullName evidence="1">10564_t:CDS:1</fullName>
    </submittedName>
</protein>
<keyword evidence="2" id="KW-1185">Reference proteome</keyword>
<organism evidence="1 2">
    <name type="scientific">Dentiscutata heterogama</name>
    <dbReference type="NCBI Taxonomy" id="1316150"/>
    <lineage>
        <taxon>Eukaryota</taxon>
        <taxon>Fungi</taxon>
        <taxon>Fungi incertae sedis</taxon>
        <taxon>Mucoromycota</taxon>
        <taxon>Glomeromycotina</taxon>
        <taxon>Glomeromycetes</taxon>
        <taxon>Diversisporales</taxon>
        <taxon>Gigasporaceae</taxon>
        <taxon>Dentiscutata</taxon>
    </lineage>
</organism>
<comment type="caution">
    <text evidence="1">The sequence shown here is derived from an EMBL/GenBank/DDBJ whole genome shotgun (WGS) entry which is preliminary data.</text>
</comment>
<gene>
    <name evidence="1" type="ORF">DHETER_LOCUS572</name>
</gene>
<evidence type="ECO:0000313" key="2">
    <source>
        <dbReference type="Proteomes" id="UP000789702"/>
    </source>
</evidence>
<sequence>MVLGKNIQKFLEVTKEILTTIKDIWNNPAFGPNFVYSLNKGTYVSNAVVPLIHATLKNLPCKMSSIISTYERQSNASKDRRGEDKTGRRPDIMFEELDNKSNYGGKQTMDCTGLAEIPVNPVNGYNLTNFVKGLLTLRNIIIVNMALLFHAPISIPHRQEQSSTVLTP</sequence>
<dbReference type="EMBL" id="CAJVPU010000300">
    <property type="protein sequence ID" value="CAG8446157.1"/>
    <property type="molecule type" value="Genomic_DNA"/>
</dbReference>
<name>A0ACA9K1E0_9GLOM</name>